<dbReference type="PATRIC" id="fig|1423744.4.peg.176"/>
<feature type="transmembrane region" description="Helical" evidence="1">
    <location>
        <begin position="93"/>
        <end position="114"/>
    </location>
</feature>
<organism evidence="2 3">
    <name type="scientific">Holzapfeliella floricola DSM 23037 = JCM 16512</name>
    <dbReference type="NCBI Taxonomy" id="1423744"/>
    <lineage>
        <taxon>Bacteria</taxon>
        <taxon>Bacillati</taxon>
        <taxon>Bacillota</taxon>
        <taxon>Bacilli</taxon>
        <taxon>Lactobacillales</taxon>
        <taxon>Lactobacillaceae</taxon>
        <taxon>Holzapfeliella</taxon>
    </lineage>
</organism>
<accession>A0A0R2DK47</accession>
<sequence length="153" mass="17495">MKKYRVFFVFLLLLFIPYICSLALIATAYNALVLHADDIFRTLIGALTGGFILYAMKATIQRPLDLIGDQIRQPFLKQFVRFFSIQRRLKFKIANLLLDIVLSGIATILIRVLIDKSIIMNQLAGYFLIIMFFSTALGAYVEYDHLSVDSPNH</sequence>
<protein>
    <submittedName>
        <fullName evidence="2">Uncharacterized protein</fullName>
    </submittedName>
</protein>
<dbReference type="STRING" id="1423744.FC86_GL000172"/>
<dbReference type="AlphaFoldDB" id="A0A0R2DK47"/>
<name>A0A0R2DK47_9LACO</name>
<comment type="caution">
    <text evidence="2">The sequence shown here is derived from an EMBL/GenBank/DDBJ whole genome shotgun (WGS) entry which is preliminary data.</text>
</comment>
<gene>
    <name evidence="2" type="ORF">FC86_GL000172</name>
</gene>
<keyword evidence="1" id="KW-0812">Transmembrane</keyword>
<dbReference type="OrthoDB" id="2313682at2"/>
<feature type="transmembrane region" description="Helical" evidence="1">
    <location>
        <begin position="126"/>
        <end position="143"/>
    </location>
</feature>
<reference evidence="2 3" key="1">
    <citation type="journal article" date="2015" name="Genome Announc.">
        <title>Expanding the biotechnology potential of lactobacilli through comparative genomics of 213 strains and associated genera.</title>
        <authorList>
            <person name="Sun Z."/>
            <person name="Harris H.M."/>
            <person name="McCann A."/>
            <person name="Guo C."/>
            <person name="Argimon S."/>
            <person name="Zhang W."/>
            <person name="Yang X."/>
            <person name="Jeffery I.B."/>
            <person name="Cooney J.C."/>
            <person name="Kagawa T.F."/>
            <person name="Liu W."/>
            <person name="Song Y."/>
            <person name="Salvetti E."/>
            <person name="Wrobel A."/>
            <person name="Rasinkangas P."/>
            <person name="Parkhill J."/>
            <person name="Rea M.C."/>
            <person name="O'Sullivan O."/>
            <person name="Ritari J."/>
            <person name="Douillard F.P."/>
            <person name="Paul Ross R."/>
            <person name="Yang R."/>
            <person name="Briner A.E."/>
            <person name="Felis G.E."/>
            <person name="de Vos W.M."/>
            <person name="Barrangou R."/>
            <person name="Klaenhammer T.R."/>
            <person name="Caufield P.W."/>
            <person name="Cui Y."/>
            <person name="Zhang H."/>
            <person name="O'Toole P.W."/>
        </authorList>
    </citation>
    <scope>NUCLEOTIDE SEQUENCE [LARGE SCALE GENOMIC DNA]</scope>
    <source>
        <strain evidence="2 3">DSM 23037</strain>
    </source>
</reference>
<feature type="transmembrane region" description="Helical" evidence="1">
    <location>
        <begin position="39"/>
        <end position="56"/>
    </location>
</feature>
<keyword evidence="1" id="KW-1133">Transmembrane helix</keyword>
<evidence type="ECO:0000256" key="1">
    <source>
        <dbReference type="SAM" id="Phobius"/>
    </source>
</evidence>
<keyword evidence="1" id="KW-0472">Membrane</keyword>
<evidence type="ECO:0000313" key="3">
    <source>
        <dbReference type="Proteomes" id="UP000051378"/>
    </source>
</evidence>
<keyword evidence="3" id="KW-1185">Reference proteome</keyword>
<dbReference type="Proteomes" id="UP000051378">
    <property type="component" value="Unassembled WGS sequence"/>
</dbReference>
<proteinExistence type="predicted"/>
<dbReference type="EMBL" id="AYZL01000010">
    <property type="protein sequence ID" value="KRN04495.1"/>
    <property type="molecule type" value="Genomic_DNA"/>
</dbReference>
<evidence type="ECO:0000313" key="2">
    <source>
        <dbReference type="EMBL" id="KRN04495.1"/>
    </source>
</evidence>
<feature type="transmembrane region" description="Helical" evidence="1">
    <location>
        <begin position="7"/>
        <end position="33"/>
    </location>
</feature>
<dbReference type="RefSeq" id="WP_056974355.1">
    <property type="nucleotide sequence ID" value="NZ_AYZL01000010.1"/>
</dbReference>